<dbReference type="GO" id="GO:0030276">
    <property type="term" value="F:clathrin binding"/>
    <property type="evidence" value="ECO:0007669"/>
    <property type="project" value="TreeGrafter"/>
</dbReference>
<evidence type="ECO:0000259" key="2">
    <source>
        <dbReference type="PROSITE" id="PS50942"/>
    </source>
</evidence>
<dbReference type="InterPro" id="IPR008942">
    <property type="entry name" value="ENTH_VHS"/>
</dbReference>
<dbReference type="SUPFAM" id="SSF48464">
    <property type="entry name" value="ENTH/VHS domain"/>
    <property type="match status" value="1"/>
</dbReference>
<dbReference type="GO" id="GO:0030125">
    <property type="term" value="C:clathrin vesicle coat"/>
    <property type="evidence" value="ECO:0007669"/>
    <property type="project" value="TreeGrafter"/>
</dbReference>
<dbReference type="PROSITE" id="PS50942">
    <property type="entry name" value="ENTH"/>
    <property type="match status" value="1"/>
</dbReference>
<feature type="domain" description="ENTH" evidence="2">
    <location>
        <begin position="28"/>
        <end position="159"/>
    </location>
</feature>
<dbReference type="EMBL" id="HBFP01012514">
    <property type="protein sequence ID" value="CAD8824647.1"/>
    <property type="molecule type" value="Transcribed_RNA"/>
</dbReference>
<proteinExistence type="predicted"/>
<gene>
    <name evidence="3" type="ORF">TOLI1172_LOCUS9046</name>
</gene>
<name>A0A7S0ZKE8_9RHOD</name>
<sequence>MSNVWNSIDWKGLKRSAVKARQSTASSMKNWVMTDIENLTREVTADTTWGASGTQLDEVARASYNRDDYPLIMGVLWQRLTSRRWRCVYKGLELLKHLLLHGTARVLDEARDARYHIQSLEAYRYIDSRTGKDEGQNVRTKAAELYQLIENPKTLEVEREKSRALKSKIGITPVTGPSSYSGMSSDTSAFAGQAYSYQYDEELDGPEEEKSLETAPVPAVPKEPIVEDLLDLSNEPFVGNDRKSTEPIVEFTEDSDPFAPKALPAPPLAPPVDSLDGLLGLGAPESSSFLALEQAPPPALLAKPQGGSSSLSSSIFAELPSNSATTAAVPTAKNNADSNGFSGFSDTAFFDPFSAKSAPTQGYSGAGGSTKTEAKSSMTQKKSTLDAFDELVDFSQLSVNK</sequence>
<dbReference type="InterPro" id="IPR013809">
    <property type="entry name" value="ENTH"/>
</dbReference>
<dbReference type="GO" id="GO:0005543">
    <property type="term" value="F:phospholipid binding"/>
    <property type="evidence" value="ECO:0007669"/>
    <property type="project" value="TreeGrafter"/>
</dbReference>
<dbReference type="PANTHER" id="PTHR12276">
    <property type="entry name" value="EPSIN/ENT-RELATED"/>
    <property type="match status" value="1"/>
</dbReference>
<protein>
    <recommendedName>
        <fullName evidence="2">ENTH domain-containing protein</fullName>
    </recommendedName>
</protein>
<dbReference type="GO" id="GO:0006897">
    <property type="term" value="P:endocytosis"/>
    <property type="evidence" value="ECO:0007669"/>
    <property type="project" value="TreeGrafter"/>
</dbReference>
<evidence type="ECO:0000313" key="3">
    <source>
        <dbReference type="EMBL" id="CAD8824647.1"/>
    </source>
</evidence>
<dbReference type="FunFam" id="1.25.40.90:FF:000006">
    <property type="entry name" value="Clathrin interactor 1"/>
    <property type="match status" value="1"/>
</dbReference>
<evidence type="ECO:0000256" key="1">
    <source>
        <dbReference type="SAM" id="MobiDB-lite"/>
    </source>
</evidence>
<accession>A0A7S0ZKE8</accession>
<dbReference type="Gene3D" id="1.25.40.90">
    <property type="match status" value="1"/>
</dbReference>
<dbReference type="Pfam" id="PF01417">
    <property type="entry name" value="ENTH"/>
    <property type="match status" value="1"/>
</dbReference>
<feature type="region of interest" description="Disordered" evidence="1">
    <location>
        <begin position="358"/>
        <end position="381"/>
    </location>
</feature>
<dbReference type="GO" id="GO:0005768">
    <property type="term" value="C:endosome"/>
    <property type="evidence" value="ECO:0007669"/>
    <property type="project" value="TreeGrafter"/>
</dbReference>
<organism evidence="3">
    <name type="scientific">Timspurckia oligopyrenoides</name>
    <dbReference type="NCBI Taxonomy" id="708627"/>
    <lineage>
        <taxon>Eukaryota</taxon>
        <taxon>Rhodophyta</taxon>
        <taxon>Bangiophyceae</taxon>
        <taxon>Porphyridiales</taxon>
        <taxon>Porphyridiaceae</taxon>
        <taxon>Timspurckia</taxon>
    </lineage>
</organism>
<dbReference type="GO" id="GO:0005886">
    <property type="term" value="C:plasma membrane"/>
    <property type="evidence" value="ECO:0007669"/>
    <property type="project" value="TreeGrafter"/>
</dbReference>
<reference evidence="3" key="1">
    <citation type="submission" date="2021-01" db="EMBL/GenBank/DDBJ databases">
        <authorList>
            <person name="Corre E."/>
            <person name="Pelletier E."/>
            <person name="Niang G."/>
            <person name="Scheremetjew M."/>
            <person name="Finn R."/>
            <person name="Kale V."/>
            <person name="Holt S."/>
            <person name="Cochrane G."/>
            <person name="Meng A."/>
            <person name="Brown T."/>
            <person name="Cohen L."/>
        </authorList>
    </citation>
    <scope>NUCLEOTIDE SEQUENCE</scope>
    <source>
        <strain evidence="3">CCMP3278</strain>
    </source>
</reference>
<dbReference type="AlphaFoldDB" id="A0A7S0ZKE8"/>
<dbReference type="PANTHER" id="PTHR12276:SF45">
    <property type="entry name" value="CLATHRIN INTERACTOR 1"/>
    <property type="match status" value="1"/>
</dbReference>
<dbReference type="SMART" id="SM00273">
    <property type="entry name" value="ENTH"/>
    <property type="match status" value="1"/>
</dbReference>